<keyword evidence="2" id="KW-1185">Reference proteome</keyword>
<organism evidence="1 2">
    <name type="scientific">Punica granatum</name>
    <name type="common">Pomegranate</name>
    <dbReference type="NCBI Taxonomy" id="22663"/>
    <lineage>
        <taxon>Eukaryota</taxon>
        <taxon>Viridiplantae</taxon>
        <taxon>Streptophyta</taxon>
        <taxon>Embryophyta</taxon>
        <taxon>Tracheophyta</taxon>
        <taxon>Spermatophyta</taxon>
        <taxon>Magnoliopsida</taxon>
        <taxon>eudicotyledons</taxon>
        <taxon>Gunneridae</taxon>
        <taxon>Pentapetalae</taxon>
        <taxon>rosids</taxon>
        <taxon>malvids</taxon>
        <taxon>Myrtales</taxon>
        <taxon>Lythraceae</taxon>
        <taxon>Punica</taxon>
    </lineage>
</organism>
<dbReference type="Proteomes" id="UP000233551">
    <property type="component" value="Unassembled WGS sequence"/>
</dbReference>
<proteinExistence type="predicted"/>
<name>A0A2I0HII9_PUNGR</name>
<reference evidence="1 2" key="1">
    <citation type="submission" date="2017-11" db="EMBL/GenBank/DDBJ databases">
        <title>De-novo sequencing of pomegranate (Punica granatum L.) genome.</title>
        <authorList>
            <person name="Akparov Z."/>
            <person name="Amiraslanov A."/>
            <person name="Hajiyeva S."/>
            <person name="Abbasov M."/>
            <person name="Kaur K."/>
            <person name="Hamwieh A."/>
            <person name="Solovyev V."/>
            <person name="Salamov A."/>
            <person name="Braich B."/>
            <person name="Kosarev P."/>
            <person name="Mahmoud A."/>
            <person name="Hajiyev E."/>
            <person name="Babayeva S."/>
            <person name="Izzatullayeva V."/>
            <person name="Mammadov A."/>
            <person name="Mammadov A."/>
            <person name="Sharifova S."/>
            <person name="Ojaghi J."/>
            <person name="Eynullazada K."/>
            <person name="Bayramov B."/>
            <person name="Abdulazimova A."/>
            <person name="Shahmuradov I."/>
        </authorList>
    </citation>
    <scope>NUCLEOTIDE SEQUENCE [LARGE SCALE GENOMIC DNA]</scope>
    <source>
        <strain evidence="2">cv. AG2017</strain>
        <tissue evidence="1">Leaf</tissue>
    </source>
</reference>
<evidence type="ECO:0000313" key="2">
    <source>
        <dbReference type="Proteomes" id="UP000233551"/>
    </source>
</evidence>
<dbReference type="EMBL" id="PGOL01008670">
    <property type="protein sequence ID" value="PKI31501.1"/>
    <property type="molecule type" value="Genomic_DNA"/>
</dbReference>
<accession>A0A2I0HII9</accession>
<evidence type="ECO:0000313" key="1">
    <source>
        <dbReference type="EMBL" id="PKI31501.1"/>
    </source>
</evidence>
<comment type="caution">
    <text evidence="1">The sequence shown here is derived from an EMBL/GenBank/DDBJ whole genome shotgun (WGS) entry which is preliminary data.</text>
</comment>
<dbReference type="AlphaFoldDB" id="A0A2I0HII9"/>
<protein>
    <submittedName>
        <fullName evidence="1">Uncharacterized protein</fullName>
    </submittedName>
</protein>
<gene>
    <name evidence="1" type="ORF">CRG98_048111</name>
</gene>
<sequence length="166" mass="18597">MTGNPLWVVVAKGELIPFRLRGTFPRDPQGKWPSYLLQRDPRSTLQHNSTLQGRFFLKYNGRPNASSEQFGATHTTKGQEGGDHRYQVARTMTDSASRSYGTRRRSLSQLEFLITKRIAILRASTMHDTITLRQHSGATEAYSISKTMGPPICARGSCVTHSEDLS</sequence>